<dbReference type="Proteomes" id="UP000284451">
    <property type="component" value="Unassembled WGS sequence"/>
</dbReference>
<evidence type="ECO:0000259" key="4">
    <source>
        <dbReference type="SMART" id="SM00470"/>
    </source>
</evidence>
<dbReference type="PANTHER" id="PTHR33375:SF7">
    <property type="entry name" value="CHROMOSOME 2-PARTITIONING PROTEIN PARB-RELATED"/>
    <property type="match status" value="1"/>
</dbReference>
<evidence type="ECO:0000313" key="5">
    <source>
        <dbReference type="EMBL" id="RWR28775.1"/>
    </source>
</evidence>
<dbReference type="CDD" id="cd16406">
    <property type="entry name" value="ParB_N_like"/>
    <property type="match status" value="1"/>
</dbReference>
<dbReference type="InterPro" id="IPR003115">
    <property type="entry name" value="ParB_N"/>
</dbReference>
<dbReference type="Gene3D" id="3.90.1530.30">
    <property type="match status" value="1"/>
</dbReference>
<dbReference type="InterPro" id="IPR036086">
    <property type="entry name" value="ParB/Sulfiredoxin_sf"/>
</dbReference>
<dbReference type="FunFam" id="3.90.1530.30:FF:000002">
    <property type="entry name" value="Chromosome partitioning protein ParB"/>
    <property type="match status" value="1"/>
</dbReference>
<dbReference type="Pfam" id="PF02195">
    <property type="entry name" value="ParB_N"/>
    <property type="match status" value="1"/>
</dbReference>
<dbReference type="AlphaFoldDB" id="A0A443K7Q2"/>
<dbReference type="SUPFAM" id="SSF110849">
    <property type="entry name" value="ParB/Sulfiredoxin"/>
    <property type="match status" value="1"/>
</dbReference>
<dbReference type="GO" id="GO:0007059">
    <property type="term" value="P:chromosome segregation"/>
    <property type="evidence" value="ECO:0007669"/>
    <property type="project" value="TreeGrafter"/>
</dbReference>
<feature type="region of interest" description="Disordered" evidence="3">
    <location>
        <begin position="396"/>
        <end position="430"/>
    </location>
</feature>
<dbReference type="InterPro" id="IPR050336">
    <property type="entry name" value="Chromosome_partition/occlusion"/>
</dbReference>
<dbReference type="SUPFAM" id="SSF109709">
    <property type="entry name" value="KorB DNA-binding domain-like"/>
    <property type="match status" value="1"/>
</dbReference>
<evidence type="ECO:0000256" key="2">
    <source>
        <dbReference type="SAM" id="Coils"/>
    </source>
</evidence>
<organism evidence="5 6">
    <name type="scientific">Paenirhodobacter populi</name>
    <dbReference type="NCBI Taxonomy" id="2306993"/>
    <lineage>
        <taxon>Bacteria</taxon>
        <taxon>Pseudomonadati</taxon>
        <taxon>Pseudomonadota</taxon>
        <taxon>Alphaproteobacteria</taxon>
        <taxon>Rhodobacterales</taxon>
        <taxon>Rhodobacter group</taxon>
        <taxon>Paenirhodobacter</taxon>
    </lineage>
</organism>
<protein>
    <submittedName>
        <fullName evidence="5">ParB/RepB/Spo0J family partition protein</fullName>
    </submittedName>
</protein>
<reference evidence="5 6" key="1">
    <citation type="submission" date="2019-01" db="EMBL/GenBank/DDBJ databases">
        <title>Sinorhodobacter populi sp. nov. isolated from the symptomatic bark tissue of Populus euramericana canker.</title>
        <authorList>
            <person name="Xu G."/>
        </authorList>
    </citation>
    <scope>NUCLEOTIDE SEQUENCE [LARGE SCALE GENOMIC DNA]</scope>
    <source>
        <strain evidence="5 6">07D10-4-3</strain>
    </source>
</reference>
<name>A0A443K7Q2_9RHOB</name>
<feature type="compositionally biased region" description="Basic and acidic residues" evidence="3">
    <location>
        <begin position="403"/>
        <end position="427"/>
    </location>
</feature>
<dbReference type="GO" id="GO:0005694">
    <property type="term" value="C:chromosome"/>
    <property type="evidence" value="ECO:0007669"/>
    <property type="project" value="TreeGrafter"/>
</dbReference>
<gene>
    <name evidence="5" type="ORF">D2T29_16310</name>
</gene>
<dbReference type="RefSeq" id="WP_128233286.1">
    <property type="nucleotide sequence ID" value="NZ_SAUY01000023.1"/>
</dbReference>
<keyword evidence="2" id="KW-0175">Coiled coil</keyword>
<accession>A0A443K7Q2</accession>
<evidence type="ECO:0000256" key="1">
    <source>
        <dbReference type="ARBA" id="ARBA00006295"/>
    </source>
</evidence>
<feature type="coiled-coil region" evidence="2">
    <location>
        <begin position="312"/>
        <end position="339"/>
    </location>
</feature>
<evidence type="ECO:0000256" key="3">
    <source>
        <dbReference type="SAM" id="MobiDB-lite"/>
    </source>
</evidence>
<reference evidence="5 6" key="2">
    <citation type="submission" date="2019-01" db="EMBL/GenBank/DDBJ databases">
        <authorList>
            <person name="Li Y."/>
        </authorList>
    </citation>
    <scope>NUCLEOTIDE SEQUENCE [LARGE SCALE GENOMIC DNA]</scope>
    <source>
        <strain evidence="5 6">07D10-4-3</strain>
    </source>
</reference>
<sequence length="732" mass="80463">MAKAVQKITLSRSCDIPFDRLVLSQANVRKIKADISIEELAEDIARRGLLQNLNVRALLDGDGNETGMFDVPAGGRRYQALALLVKQKRLAKNASVPCIMREGGSDILAEDDSLAENTQRAALHPLDQFRAFRTLREKGQTEEQIAATFFVPASVVKQRLRLVSVAEELLDVYAADQMSLEQLMAFTVTSDNERQIEVWNNVKDRDWPSSPQQIRRKLTETAVRCLDKRVRFIGLEAYEQAGGTRTRDLFEEDSGGWVDDIGLLDRLVTEKLKAEAAAIAAEGWKWVDADTSFEYGHTFSLSRVTPVGQLLTEKERAERESLRSEYEDLESEYAEADEYPDEIDARIGEIEAALDAYGKRPEIYKPTDQARAGAFVSIGEDGKLVVKRGFVRPEDEASVVGEADARDEADSQEAGDGHHAGTSEGSDRGTAVVTVVGEAAQPEEDESETIKPLPDRLISELTAYRTLALQDAIARNPHVALTALLHKLVTDAFRSGMTPGRCLEASVRAVHPVAQPDDLAEFPPALEIIARHNAWAEDIPQDDDSTLWTWLTGLDDASRLALLAHCVSFGINALHEKPNPYSGYGLSQHALDCRKAEADRLALATGLDMVEAGWKPTAANYLGRVTKARIVEAVRESVGEDMALRLVHEKKEKMIQEAERLLAGRGWLPEPLRIAGIEETTDAAPGVEHDARPAEEVAVADLPAFLADDVPEDVPASDQIVAQEAEDLVAAE</sequence>
<dbReference type="PANTHER" id="PTHR33375">
    <property type="entry name" value="CHROMOSOME-PARTITIONING PROTEIN PARB-RELATED"/>
    <property type="match status" value="1"/>
</dbReference>
<dbReference type="SMART" id="SM00470">
    <property type="entry name" value="ParB"/>
    <property type="match status" value="1"/>
</dbReference>
<proteinExistence type="inferred from homology"/>
<dbReference type="Gene3D" id="1.10.10.2830">
    <property type="match status" value="1"/>
</dbReference>
<dbReference type="FunFam" id="1.10.10.2830:FF:000001">
    <property type="entry name" value="Chromosome partitioning protein ParB"/>
    <property type="match status" value="1"/>
</dbReference>
<comment type="similarity">
    <text evidence="1">Belongs to the ParB family.</text>
</comment>
<comment type="caution">
    <text evidence="5">The sequence shown here is derived from an EMBL/GenBank/DDBJ whole genome shotgun (WGS) entry which is preliminary data.</text>
</comment>
<evidence type="ECO:0000313" key="6">
    <source>
        <dbReference type="Proteomes" id="UP000284451"/>
    </source>
</evidence>
<dbReference type="EMBL" id="SAUY01000023">
    <property type="protein sequence ID" value="RWR28775.1"/>
    <property type="molecule type" value="Genomic_DNA"/>
</dbReference>
<feature type="domain" description="ParB-like N-terminal" evidence="4">
    <location>
        <begin position="14"/>
        <end position="118"/>
    </location>
</feature>